<organism evidence="2 3">
    <name type="scientific">Ancylostoma ceylanicum</name>
    <dbReference type="NCBI Taxonomy" id="53326"/>
    <lineage>
        <taxon>Eukaryota</taxon>
        <taxon>Metazoa</taxon>
        <taxon>Ecdysozoa</taxon>
        <taxon>Nematoda</taxon>
        <taxon>Chromadorea</taxon>
        <taxon>Rhabditida</taxon>
        <taxon>Rhabditina</taxon>
        <taxon>Rhabditomorpha</taxon>
        <taxon>Strongyloidea</taxon>
        <taxon>Ancylostomatidae</taxon>
        <taxon>Ancylostomatinae</taxon>
        <taxon>Ancylostoma</taxon>
    </lineage>
</organism>
<feature type="compositionally biased region" description="Low complexity" evidence="1">
    <location>
        <begin position="44"/>
        <end position="55"/>
    </location>
</feature>
<gene>
    <name evidence="2" type="primary">Acey_s0835.g2596</name>
    <name evidence="2" type="ORF">Y032_0835g2596</name>
</gene>
<dbReference type="EMBL" id="JARK01000435">
    <property type="protein sequence ID" value="EYC37012.1"/>
    <property type="molecule type" value="Genomic_DNA"/>
</dbReference>
<evidence type="ECO:0000256" key="1">
    <source>
        <dbReference type="SAM" id="MobiDB-lite"/>
    </source>
</evidence>
<comment type="caution">
    <text evidence="2">The sequence shown here is derived from an EMBL/GenBank/DDBJ whole genome shotgun (WGS) entry which is preliminary data.</text>
</comment>
<reference evidence="3" key="1">
    <citation type="journal article" date="2015" name="Nat. Genet.">
        <title>The genome and transcriptome of the zoonotic hookworm Ancylostoma ceylanicum identify infection-specific gene families.</title>
        <authorList>
            <person name="Schwarz E.M."/>
            <person name="Hu Y."/>
            <person name="Antoshechkin I."/>
            <person name="Miller M.M."/>
            <person name="Sternberg P.W."/>
            <person name="Aroian R.V."/>
        </authorList>
    </citation>
    <scope>NUCLEOTIDE SEQUENCE</scope>
    <source>
        <strain evidence="3">HY135</strain>
    </source>
</reference>
<keyword evidence="3" id="KW-1185">Reference proteome</keyword>
<feature type="region of interest" description="Disordered" evidence="1">
    <location>
        <begin position="36"/>
        <end position="56"/>
    </location>
</feature>
<evidence type="ECO:0000313" key="2">
    <source>
        <dbReference type="EMBL" id="EYC37012.1"/>
    </source>
</evidence>
<evidence type="ECO:0000313" key="3">
    <source>
        <dbReference type="Proteomes" id="UP000024635"/>
    </source>
</evidence>
<dbReference type="AlphaFoldDB" id="A0A016WCK8"/>
<proteinExistence type="predicted"/>
<accession>A0A016WCK8</accession>
<dbReference type="Proteomes" id="UP000024635">
    <property type="component" value="Unassembled WGS sequence"/>
</dbReference>
<name>A0A016WCK8_9BILA</name>
<dbReference type="OrthoDB" id="10494370at2759"/>
<protein>
    <submittedName>
        <fullName evidence="2">Uncharacterized protein</fullName>
    </submittedName>
</protein>
<sequence length="125" mass="14234">MAFKRGYCSIFSVNKGESEASVTKLSREKGKMRVQGIRAKWSKSKSASSSASTKSSRGHLKYFFGKKAKPISYDDSFEKIQPRVETAKRYSEIQNRHIEGHPNQYDTLNGLLTDEFEEVEPVKVH</sequence>